<dbReference type="NCBIfam" id="NF005804">
    <property type="entry name" value="PRK07659.1"/>
    <property type="match status" value="1"/>
</dbReference>
<dbReference type="InterPro" id="IPR014748">
    <property type="entry name" value="Enoyl-CoA_hydra_C"/>
</dbReference>
<dbReference type="RefSeq" id="WP_377279748.1">
    <property type="nucleotide sequence ID" value="NZ_JBHSGL010000014.1"/>
</dbReference>
<comment type="similarity">
    <text evidence="1">Belongs to the enoyl-CoA hydratase/isomerase family.</text>
</comment>
<dbReference type="GO" id="GO:0004300">
    <property type="term" value="F:enoyl-CoA hydratase activity"/>
    <property type="evidence" value="ECO:0007669"/>
    <property type="project" value="UniProtKB-EC"/>
</dbReference>
<dbReference type="Proteomes" id="UP001595932">
    <property type="component" value="Unassembled WGS sequence"/>
</dbReference>
<dbReference type="PANTHER" id="PTHR43459">
    <property type="entry name" value="ENOYL-COA HYDRATASE"/>
    <property type="match status" value="1"/>
</dbReference>
<evidence type="ECO:0000256" key="1">
    <source>
        <dbReference type="ARBA" id="ARBA00005254"/>
    </source>
</evidence>
<dbReference type="Gene3D" id="3.90.226.10">
    <property type="entry name" value="2-enoyl-CoA Hydratase, Chain A, domain 1"/>
    <property type="match status" value="1"/>
</dbReference>
<sequence>MYETIMLKKDGRLAYLVLNRPDSMNAMNAKMMRELADCFETMKNDHTVDVLIIHGVGRAFSAGGDIKEMVDPDNPMDIDSVMEDVSRLATALYTLPQVSIAAIHGASAGLAFSMALACDRVVAEESSKLAMNFIGIGLIPDGGGHFFMKERVGVPKAKQMIWAGQVLKAHDALSKGLIEDVTAEGRALEHAEKYAHEVLASPVAAMRKSKEILHNLKLGELEQVLAGEAAGQSAMRRTADHLEGIQAFVGKRKPSFTGK</sequence>
<proteinExistence type="inferred from homology"/>
<comment type="caution">
    <text evidence="2">The sequence shown here is derived from an EMBL/GenBank/DDBJ whole genome shotgun (WGS) entry which is preliminary data.</text>
</comment>
<dbReference type="SUPFAM" id="SSF52096">
    <property type="entry name" value="ClpP/crotonase"/>
    <property type="match status" value="1"/>
</dbReference>
<keyword evidence="3" id="KW-1185">Reference proteome</keyword>
<name>A0ABV9MEZ8_9BACL</name>
<dbReference type="InterPro" id="IPR001753">
    <property type="entry name" value="Enoyl-CoA_hydra/iso"/>
</dbReference>
<dbReference type="Gene3D" id="1.10.12.10">
    <property type="entry name" value="Lyase 2-enoyl-coa Hydratase, Chain A, domain 2"/>
    <property type="match status" value="1"/>
</dbReference>
<accession>A0ABV9MEZ8</accession>
<protein>
    <submittedName>
        <fullName evidence="2">Enoyl-CoA hydratase</fullName>
        <ecNumber evidence="2">4.2.1.17</ecNumber>
    </submittedName>
</protein>
<evidence type="ECO:0000313" key="2">
    <source>
        <dbReference type="EMBL" id="MFC4714014.1"/>
    </source>
</evidence>
<gene>
    <name evidence="2" type="ORF">ACFO5U_14195</name>
</gene>
<dbReference type="Pfam" id="PF00378">
    <property type="entry name" value="ECH_1"/>
    <property type="match status" value="1"/>
</dbReference>
<dbReference type="PANTHER" id="PTHR43459:SF1">
    <property type="entry name" value="EG:BACN32G11.4 PROTEIN"/>
    <property type="match status" value="1"/>
</dbReference>
<organism evidence="2 3">
    <name type="scientific">Planococcus dechangensis</name>
    <dbReference type="NCBI Taxonomy" id="1176255"/>
    <lineage>
        <taxon>Bacteria</taxon>
        <taxon>Bacillati</taxon>
        <taxon>Bacillota</taxon>
        <taxon>Bacilli</taxon>
        <taxon>Bacillales</taxon>
        <taxon>Caryophanaceae</taxon>
        <taxon>Planococcus</taxon>
    </lineage>
</organism>
<dbReference type="CDD" id="cd06558">
    <property type="entry name" value="crotonase-like"/>
    <property type="match status" value="1"/>
</dbReference>
<dbReference type="InterPro" id="IPR029045">
    <property type="entry name" value="ClpP/crotonase-like_dom_sf"/>
</dbReference>
<keyword evidence="2" id="KW-0456">Lyase</keyword>
<reference evidence="3" key="1">
    <citation type="journal article" date="2019" name="Int. J. Syst. Evol. Microbiol.">
        <title>The Global Catalogue of Microorganisms (GCM) 10K type strain sequencing project: providing services to taxonomists for standard genome sequencing and annotation.</title>
        <authorList>
            <consortium name="The Broad Institute Genomics Platform"/>
            <consortium name="The Broad Institute Genome Sequencing Center for Infectious Disease"/>
            <person name="Wu L."/>
            <person name="Ma J."/>
        </authorList>
    </citation>
    <scope>NUCLEOTIDE SEQUENCE [LARGE SCALE GENOMIC DNA]</scope>
    <source>
        <strain evidence="3">CGMCC 1.12151</strain>
    </source>
</reference>
<dbReference type="EC" id="4.2.1.17" evidence="2"/>
<dbReference type="EMBL" id="JBHSGL010000014">
    <property type="protein sequence ID" value="MFC4714014.1"/>
    <property type="molecule type" value="Genomic_DNA"/>
</dbReference>
<evidence type="ECO:0000313" key="3">
    <source>
        <dbReference type="Proteomes" id="UP001595932"/>
    </source>
</evidence>